<proteinExistence type="predicted"/>
<name>A0A067QT93_ZOONE</name>
<dbReference type="EMBL" id="KK853043">
    <property type="protein sequence ID" value="KDR12122.1"/>
    <property type="molecule type" value="Genomic_DNA"/>
</dbReference>
<dbReference type="InParanoid" id="A0A067QT93"/>
<keyword evidence="2" id="KW-1185">Reference proteome</keyword>
<reference evidence="1 2" key="1">
    <citation type="journal article" date="2014" name="Nat. Commun.">
        <title>Molecular traces of alternative social organization in a termite genome.</title>
        <authorList>
            <person name="Terrapon N."/>
            <person name="Li C."/>
            <person name="Robertson H.M."/>
            <person name="Ji L."/>
            <person name="Meng X."/>
            <person name="Booth W."/>
            <person name="Chen Z."/>
            <person name="Childers C.P."/>
            <person name="Glastad K.M."/>
            <person name="Gokhale K."/>
            <person name="Gowin J."/>
            <person name="Gronenberg W."/>
            <person name="Hermansen R.A."/>
            <person name="Hu H."/>
            <person name="Hunt B.G."/>
            <person name="Huylmans A.K."/>
            <person name="Khalil S.M."/>
            <person name="Mitchell R.D."/>
            <person name="Munoz-Torres M.C."/>
            <person name="Mustard J.A."/>
            <person name="Pan H."/>
            <person name="Reese J.T."/>
            <person name="Scharf M.E."/>
            <person name="Sun F."/>
            <person name="Vogel H."/>
            <person name="Xiao J."/>
            <person name="Yang W."/>
            <person name="Yang Z."/>
            <person name="Yang Z."/>
            <person name="Zhou J."/>
            <person name="Zhu J."/>
            <person name="Brent C.S."/>
            <person name="Elsik C.G."/>
            <person name="Goodisman M.A."/>
            <person name="Liberles D.A."/>
            <person name="Roe R.M."/>
            <person name="Vargo E.L."/>
            <person name="Vilcinskas A."/>
            <person name="Wang J."/>
            <person name="Bornberg-Bauer E."/>
            <person name="Korb J."/>
            <person name="Zhang G."/>
            <person name="Liebig J."/>
        </authorList>
    </citation>
    <scope>NUCLEOTIDE SEQUENCE [LARGE SCALE GENOMIC DNA]</scope>
    <source>
        <tissue evidence="1">Whole organism</tissue>
    </source>
</reference>
<accession>A0A067QT93</accession>
<evidence type="ECO:0000313" key="2">
    <source>
        <dbReference type="Proteomes" id="UP000027135"/>
    </source>
</evidence>
<gene>
    <name evidence="1" type="ORF">L798_13859</name>
</gene>
<evidence type="ECO:0000313" key="1">
    <source>
        <dbReference type="EMBL" id="KDR12122.1"/>
    </source>
</evidence>
<dbReference type="Proteomes" id="UP000027135">
    <property type="component" value="Unassembled WGS sequence"/>
</dbReference>
<sequence length="116" mass="13493">MTDAVGRCLLPEQEAVDVSYHLSWCGSPMQVKIAPYFMSRGGESVASFIEVVKRRFVRNCCGKMWRLSLGFLLRMLFYNWPRREQTFLRKTERTFLSHHATCVNGQIVKCTCYAMN</sequence>
<organism evidence="1 2">
    <name type="scientific">Zootermopsis nevadensis</name>
    <name type="common">Dampwood termite</name>
    <dbReference type="NCBI Taxonomy" id="136037"/>
    <lineage>
        <taxon>Eukaryota</taxon>
        <taxon>Metazoa</taxon>
        <taxon>Ecdysozoa</taxon>
        <taxon>Arthropoda</taxon>
        <taxon>Hexapoda</taxon>
        <taxon>Insecta</taxon>
        <taxon>Pterygota</taxon>
        <taxon>Neoptera</taxon>
        <taxon>Polyneoptera</taxon>
        <taxon>Dictyoptera</taxon>
        <taxon>Blattodea</taxon>
        <taxon>Blattoidea</taxon>
        <taxon>Termitoidae</taxon>
        <taxon>Termopsidae</taxon>
        <taxon>Zootermopsis</taxon>
    </lineage>
</organism>
<dbReference type="AlphaFoldDB" id="A0A067QT93"/>
<protein>
    <submittedName>
        <fullName evidence="1">Uncharacterized protein</fullName>
    </submittedName>
</protein>